<organism evidence="1 2">
    <name type="scientific">Entomophthora muscae</name>
    <dbReference type="NCBI Taxonomy" id="34485"/>
    <lineage>
        <taxon>Eukaryota</taxon>
        <taxon>Fungi</taxon>
        <taxon>Fungi incertae sedis</taxon>
        <taxon>Zoopagomycota</taxon>
        <taxon>Entomophthoromycotina</taxon>
        <taxon>Entomophthoromycetes</taxon>
        <taxon>Entomophthorales</taxon>
        <taxon>Entomophthoraceae</taxon>
        <taxon>Entomophthora</taxon>
    </lineage>
</organism>
<dbReference type="EMBL" id="QTSX02005756">
    <property type="protein sequence ID" value="KAJ9057915.1"/>
    <property type="molecule type" value="Genomic_DNA"/>
</dbReference>
<sequence length="90" mass="10157">MLVLTKGGQLADLSVKVNLASVSGTFLFIPPYFINQHHGDLEIRSHLQSTKWTLSTCRWNQSWLFFLGRSKSFLRPNKSETGSQGEISSE</sequence>
<accession>A0ACC2S6G1</accession>
<name>A0ACC2S6G1_9FUNG</name>
<reference evidence="1" key="1">
    <citation type="submission" date="2022-04" db="EMBL/GenBank/DDBJ databases">
        <title>Genome of the entomopathogenic fungus Entomophthora muscae.</title>
        <authorList>
            <person name="Elya C."/>
            <person name="Lovett B.R."/>
            <person name="Lee E."/>
            <person name="Macias A.M."/>
            <person name="Hajek A.E."/>
            <person name="De Bivort B.L."/>
            <person name="Kasson M.T."/>
            <person name="De Fine Licht H.H."/>
            <person name="Stajich J.E."/>
        </authorList>
    </citation>
    <scope>NUCLEOTIDE SEQUENCE</scope>
    <source>
        <strain evidence="1">Berkeley</strain>
    </source>
</reference>
<gene>
    <name evidence="1" type="ORF">DSO57_1017916</name>
</gene>
<evidence type="ECO:0000313" key="2">
    <source>
        <dbReference type="Proteomes" id="UP001165960"/>
    </source>
</evidence>
<proteinExistence type="predicted"/>
<keyword evidence="2" id="KW-1185">Reference proteome</keyword>
<dbReference type="Proteomes" id="UP001165960">
    <property type="component" value="Unassembled WGS sequence"/>
</dbReference>
<protein>
    <submittedName>
        <fullName evidence="1">Uncharacterized protein</fullName>
    </submittedName>
</protein>
<evidence type="ECO:0000313" key="1">
    <source>
        <dbReference type="EMBL" id="KAJ9057915.1"/>
    </source>
</evidence>
<comment type="caution">
    <text evidence="1">The sequence shown here is derived from an EMBL/GenBank/DDBJ whole genome shotgun (WGS) entry which is preliminary data.</text>
</comment>